<dbReference type="PANTHER" id="PTHR23268">
    <property type="entry name" value="T-CELL RECEPTOR BETA CHAIN"/>
    <property type="match status" value="1"/>
</dbReference>
<protein>
    <recommendedName>
        <fullName evidence="4">Ig-like domain-containing protein</fullName>
    </recommendedName>
</protein>
<name>A0A8C8X8Y9_PANLE</name>
<reference evidence="5" key="1">
    <citation type="journal article" date="2019" name="bioRxiv">
        <title>Long live the king: chromosome-level assembly of the lion (Panthera leo) using linked-read, Hi-C, and long read data.</title>
        <authorList>
            <person name="Armstrong E.E."/>
            <person name="Taylor R.W."/>
            <person name="Miller D.E."/>
            <person name="Kaelin C."/>
            <person name="Barsh G."/>
            <person name="Hadly E.A."/>
            <person name="Petrov D."/>
        </authorList>
    </citation>
    <scope>NUCLEOTIDE SEQUENCE [LARGE SCALE GENOMIC DNA]</scope>
</reference>
<dbReference type="PANTHER" id="PTHR23268:SF92">
    <property type="entry name" value="T CELL RECEPTOR BETA VARIABLE 3-1"/>
    <property type="match status" value="1"/>
</dbReference>
<feature type="region of interest" description="Disordered" evidence="3">
    <location>
        <begin position="144"/>
        <end position="164"/>
    </location>
</feature>
<dbReference type="Proteomes" id="UP000694399">
    <property type="component" value="Chromosome A3"/>
</dbReference>
<dbReference type="InterPro" id="IPR013783">
    <property type="entry name" value="Ig-like_fold"/>
</dbReference>
<dbReference type="GeneTree" id="ENSGT00940000164097"/>
<organism evidence="5 6">
    <name type="scientific">Panthera leo</name>
    <name type="common">Lion</name>
    <dbReference type="NCBI Taxonomy" id="9689"/>
    <lineage>
        <taxon>Eukaryota</taxon>
        <taxon>Metazoa</taxon>
        <taxon>Chordata</taxon>
        <taxon>Craniata</taxon>
        <taxon>Vertebrata</taxon>
        <taxon>Euteleostomi</taxon>
        <taxon>Mammalia</taxon>
        <taxon>Eutheria</taxon>
        <taxon>Laurasiatheria</taxon>
        <taxon>Carnivora</taxon>
        <taxon>Feliformia</taxon>
        <taxon>Felidae</taxon>
        <taxon>Pantherinae</taxon>
        <taxon>Panthera</taxon>
    </lineage>
</organism>
<sequence length="164" mass="18660">MSRGTEREKERETERQRQRISNRLHVQCGARVRARSHNPVAPLDTAVSQTPKYLIAQMGTEKFLQCEQKLSHDAMYWYKQDSKKLLKIMFAYNNKELIHNETVPRRFSPESPDKARLNLRVSALETGDSAVYLCASSQHSVAESLPPCAQTPWPSQEAAEGAMS</sequence>
<dbReference type="InterPro" id="IPR013106">
    <property type="entry name" value="Ig_V-set"/>
</dbReference>
<dbReference type="Pfam" id="PF07686">
    <property type="entry name" value="V-set"/>
    <property type="match status" value="1"/>
</dbReference>
<evidence type="ECO:0000256" key="3">
    <source>
        <dbReference type="SAM" id="MobiDB-lite"/>
    </source>
</evidence>
<dbReference type="InterPro" id="IPR007110">
    <property type="entry name" value="Ig-like_dom"/>
</dbReference>
<keyword evidence="1" id="KW-0732">Signal</keyword>
<dbReference type="InterPro" id="IPR036179">
    <property type="entry name" value="Ig-like_dom_sf"/>
</dbReference>
<dbReference type="GO" id="GO:0007166">
    <property type="term" value="P:cell surface receptor signaling pathway"/>
    <property type="evidence" value="ECO:0007669"/>
    <property type="project" value="TreeGrafter"/>
</dbReference>
<feature type="domain" description="Ig-like" evidence="4">
    <location>
        <begin position="42"/>
        <end position="146"/>
    </location>
</feature>
<dbReference type="OMA" id="IMFAYNN"/>
<dbReference type="Gene3D" id="2.60.40.10">
    <property type="entry name" value="Immunoglobulins"/>
    <property type="match status" value="1"/>
</dbReference>
<proteinExistence type="predicted"/>
<evidence type="ECO:0000313" key="6">
    <source>
        <dbReference type="Proteomes" id="UP000694399"/>
    </source>
</evidence>
<keyword evidence="2" id="KW-0391">Immunity</keyword>
<dbReference type="GO" id="GO:0005886">
    <property type="term" value="C:plasma membrane"/>
    <property type="evidence" value="ECO:0007669"/>
    <property type="project" value="TreeGrafter"/>
</dbReference>
<dbReference type="AlphaFoldDB" id="A0A8C8X8Y9"/>
<feature type="region of interest" description="Disordered" evidence="3">
    <location>
        <begin position="1"/>
        <end position="20"/>
    </location>
</feature>
<reference evidence="5" key="3">
    <citation type="submission" date="2025-09" db="UniProtKB">
        <authorList>
            <consortium name="Ensembl"/>
        </authorList>
    </citation>
    <scope>IDENTIFICATION</scope>
</reference>
<keyword evidence="6" id="KW-1185">Reference proteome</keyword>
<evidence type="ECO:0000256" key="1">
    <source>
        <dbReference type="ARBA" id="ARBA00022729"/>
    </source>
</evidence>
<dbReference type="GO" id="GO:0002376">
    <property type="term" value="P:immune system process"/>
    <property type="evidence" value="ECO:0007669"/>
    <property type="project" value="UniProtKB-KW"/>
</dbReference>
<dbReference type="InterPro" id="IPR050413">
    <property type="entry name" value="TCR_beta_variable"/>
</dbReference>
<dbReference type="SUPFAM" id="SSF48726">
    <property type="entry name" value="Immunoglobulin"/>
    <property type="match status" value="1"/>
</dbReference>
<evidence type="ECO:0000259" key="4">
    <source>
        <dbReference type="PROSITE" id="PS50835"/>
    </source>
</evidence>
<dbReference type="PROSITE" id="PS50835">
    <property type="entry name" value="IG_LIKE"/>
    <property type="match status" value="1"/>
</dbReference>
<evidence type="ECO:0000313" key="5">
    <source>
        <dbReference type="Ensembl" id="ENSPLOP00000014461.1"/>
    </source>
</evidence>
<reference evidence="5" key="2">
    <citation type="submission" date="2025-08" db="UniProtKB">
        <authorList>
            <consortium name="Ensembl"/>
        </authorList>
    </citation>
    <scope>IDENTIFICATION</scope>
</reference>
<evidence type="ECO:0000256" key="2">
    <source>
        <dbReference type="ARBA" id="ARBA00022859"/>
    </source>
</evidence>
<feature type="compositionally biased region" description="Basic and acidic residues" evidence="3">
    <location>
        <begin position="1"/>
        <end position="17"/>
    </location>
</feature>
<dbReference type="Ensembl" id="ENSPLOT00000016034.1">
    <property type="protein sequence ID" value="ENSPLOP00000014461.1"/>
    <property type="gene ID" value="ENSPLOG00000010588.1"/>
</dbReference>
<accession>A0A8C8X8Y9</accession>